<evidence type="ECO:0000256" key="2">
    <source>
        <dbReference type="ARBA" id="ARBA00004975"/>
    </source>
</evidence>
<dbReference type="InterPro" id="IPR006130">
    <property type="entry name" value="Asp/Orn_carbamoylTrfase"/>
</dbReference>
<dbReference type="NCBIfam" id="TIGR00658">
    <property type="entry name" value="orni_carb_tr"/>
    <property type="match status" value="1"/>
</dbReference>
<dbReference type="AlphaFoldDB" id="A0A844XRH6"/>
<dbReference type="GO" id="GO:0005737">
    <property type="term" value="C:cytoplasm"/>
    <property type="evidence" value="ECO:0007669"/>
    <property type="project" value="UniProtKB-SubCell"/>
</dbReference>
<dbReference type="PROSITE" id="PS00097">
    <property type="entry name" value="CARBAMOYLTRANSFERASE"/>
    <property type="match status" value="1"/>
</dbReference>
<dbReference type="GO" id="GO:0042450">
    <property type="term" value="P:L-arginine biosynthetic process via ornithine"/>
    <property type="evidence" value="ECO:0007669"/>
    <property type="project" value="UniProtKB-UniRule"/>
</dbReference>
<evidence type="ECO:0000256" key="6">
    <source>
        <dbReference type="ARBA" id="ARBA00048772"/>
    </source>
</evidence>
<dbReference type="GO" id="GO:0019240">
    <property type="term" value="P:citrulline biosynthetic process"/>
    <property type="evidence" value="ECO:0007669"/>
    <property type="project" value="TreeGrafter"/>
</dbReference>
<dbReference type="FunFam" id="3.40.50.1370:FF:000008">
    <property type="entry name" value="Ornithine carbamoyltransferase"/>
    <property type="match status" value="1"/>
</dbReference>
<feature type="binding site" evidence="7">
    <location>
        <begin position="276"/>
        <end position="277"/>
    </location>
    <ligand>
        <name>carbamoyl phosphate</name>
        <dbReference type="ChEBI" id="CHEBI:58228"/>
    </ligand>
</feature>
<feature type="binding site" evidence="7">
    <location>
        <position position="237"/>
    </location>
    <ligand>
        <name>L-ornithine</name>
        <dbReference type="ChEBI" id="CHEBI:46911"/>
    </ligand>
</feature>
<dbReference type="InterPro" id="IPR024904">
    <property type="entry name" value="OTCase_ArgI"/>
</dbReference>
<feature type="binding site" evidence="7">
    <location>
        <begin position="146"/>
        <end position="149"/>
    </location>
    <ligand>
        <name>carbamoyl phosphate</name>
        <dbReference type="ChEBI" id="CHEBI:58228"/>
    </ligand>
</feature>
<keyword evidence="5 7" id="KW-0808">Transferase</keyword>
<name>A0A844XRH6_9SPHN</name>
<comment type="caution">
    <text evidence="10">The sequence shown here is derived from an EMBL/GenBank/DDBJ whole genome shotgun (WGS) entry which is preliminary data.</text>
</comment>
<dbReference type="OrthoDB" id="9802587at2"/>
<dbReference type="InterPro" id="IPR006132">
    <property type="entry name" value="Asp/Orn_carbamoyltranf_P-bd"/>
</dbReference>
<dbReference type="RefSeq" id="WP_160727718.1">
    <property type="nucleotide sequence ID" value="NZ_WTYC01000003.1"/>
</dbReference>
<dbReference type="Pfam" id="PF00185">
    <property type="entry name" value="OTCace"/>
    <property type="match status" value="1"/>
</dbReference>
<dbReference type="InterPro" id="IPR036901">
    <property type="entry name" value="Asp/Orn_carbamoylTrfase_sf"/>
</dbReference>
<feature type="binding site" evidence="7">
    <location>
        <begin position="68"/>
        <end position="71"/>
    </location>
    <ligand>
        <name>carbamoyl phosphate</name>
        <dbReference type="ChEBI" id="CHEBI:58228"/>
    </ligand>
</feature>
<evidence type="ECO:0000259" key="9">
    <source>
        <dbReference type="Pfam" id="PF02729"/>
    </source>
</evidence>
<evidence type="ECO:0000256" key="1">
    <source>
        <dbReference type="ARBA" id="ARBA00003822"/>
    </source>
</evidence>
<evidence type="ECO:0000256" key="5">
    <source>
        <dbReference type="ARBA" id="ARBA00022679"/>
    </source>
</evidence>
<evidence type="ECO:0000256" key="4">
    <source>
        <dbReference type="ARBA" id="ARBA00013007"/>
    </source>
</evidence>
<reference evidence="10 11" key="1">
    <citation type="submission" date="2019-12" db="EMBL/GenBank/DDBJ databases">
        <title>Genomic-based taxomic classification of the family Erythrobacteraceae.</title>
        <authorList>
            <person name="Xu L."/>
        </authorList>
    </citation>
    <scope>NUCLEOTIDE SEQUENCE [LARGE SCALE GENOMIC DNA]</scope>
    <source>
        <strain evidence="10 11">DSM 17792</strain>
    </source>
</reference>
<comment type="catalytic activity">
    <reaction evidence="6 7">
        <text>carbamoyl phosphate + L-ornithine = L-citrulline + phosphate + H(+)</text>
        <dbReference type="Rhea" id="RHEA:19513"/>
        <dbReference type="ChEBI" id="CHEBI:15378"/>
        <dbReference type="ChEBI" id="CHEBI:43474"/>
        <dbReference type="ChEBI" id="CHEBI:46911"/>
        <dbReference type="ChEBI" id="CHEBI:57743"/>
        <dbReference type="ChEBI" id="CHEBI:58228"/>
        <dbReference type="EC" id="2.1.3.3"/>
    </reaction>
</comment>
<sequence>MTGGDALDLAPAVRNFLDLSDAGGDAIAAMLADAQDRKAARKSWPKGRPDADAPLAGHVLGMIFEKNSTRTRVSFDIGMRQLGGSALILDSGTSQLGRGESVADTARVLSRMVDAIMIRTDDHAKAEELAHHAHVPVINGLTDRSHPCQIVADLLTMVEHGKALPGLELAWLGDGNNVLHSILEAAGIFKFNVRIGVPQGYEPDSEFVGLARKGGAQVKLTQDAAEAARGADIVVTDTWVSMGQDHAQEKLAAMAPFQVGGELMSLARPNAKFLHCLPAHVGDEVTEEVFEGPQSVVFDEAENRIHAQKSILLWCFGKIGG</sequence>
<feature type="binding site" evidence="7">
    <location>
        <position position="304"/>
    </location>
    <ligand>
        <name>carbamoyl phosphate</name>
        <dbReference type="ChEBI" id="CHEBI:58228"/>
    </ligand>
</feature>
<feature type="domain" description="Aspartate/ornithine carbamoyltransferase Asp/Orn-binding" evidence="8">
    <location>
        <begin position="166"/>
        <end position="315"/>
    </location>
</feature>
<dbReference type="PRINTS" id="PR00100">
    <property type="entry name" value="AOTCASE"/>
</dbReference>
<evidence type="ECO:0000256" key="3">
    <source>
        <dbReference type="ARBA" id="ARBA00007805"/>
    </source>
</evidence>
<gene>
    <name evidence="10" type="primary">argF</name>
    <name evidence="10" type="ORF">GRI69_07900</name>
</gene>
<evidence type="ECO:0000313" key="10">
    <source>
        <dbReference type="EMBL" id="MXO48176.1"/>
    </source>
</evidence>
<dbReference type="PANTHER" id="PTHR45753:SF3">
    <property type="entry name" value="ORNITHINE TRANSCARBAMYLASE, MITOCHONDRIAL"/>
    <property type="match status" value="1"/>
</dbReference>
<keyword evidence="11" id="KW-1185">Reference proteome</keyword>
<dbReference type="PANTHER" id="PTHR45753">
    <property type="entry name" value="ORNITHINE CARBAMOYLTRANSFERASE, MITOCHONDRIAL"/>
    <property type="match status" value="1"/>
</dbReference>
<keyword evidence="7" id="KW-0963">Cytoplasm</keyword>
<feature type="binding site" evidence="7">
    <location>
        <position position="177"/>
    </location>
    <ligand>
        <name>L-ornithine</name>
        <dbReference type="ChEBI" id="CHEBI:46911"/>
    </ligand>
</feature>
<evidence type="ECO:0000259" key="8">
    <source>
        <dbReference type="Pfam" id="PF00185"/>
    </source>
</evidence>
<accession>A0A844XRH6</accession>
<dbReference type="Proteomes" id="UP000448199">
    <property type="component" value="Unassembled WGS sequence"/>
</dbReference>
<proteinExistence type="inferred from homology"/>
<dbReference type="Pfam" id="PF02729">
    <property type="entry name" value="OTCace_N"/>
    <property type="match status" value="1"/>
</dbReference>
<dbReference type="Gene3D" id="3.40.50.1370">
    <property type="entry name" value="Aspartate/ornithine carbamoyltransferase"/>
    <property type="match status" value="2"/>
</dbReference>
<dbReference type="PRINTS" id="PR00102">
    <property type="entry name" value="OTCASE"/>
</dbReference>
<dbReference type="InterPro" id="IPR002292">
    <property type="entry name" value="Orn/put_carbamltrans"/>
</dbReference>
<comment type="pathway">
    <text evidence="2">Amino-acid biosynthesis; L-arginine biosynthesis; L-arginine from L-ornithine and carbamoyl phosphate: step 1/3.</text>
</comment>
<evidence type="ECO:0000313" key="11">
    <source>
        <dbReference type="Proteomes" id="UP000448199"/>
    </source>
</evidence>
<comment type="function">
    <text evidence="1">Reversibly catalyzes the transfer of the carbamoyl group from carbamoyl phosphate (CP) to the N(epsilon) atom of ornithine (ORN) to produce L-citrulline.</text>
</comment>
<dbReference type="SUPFAM" id="SSF53671">
    <property type="entry name" value="Aspartate/ornithine carbamoyltransferase"/>
    <property type="match status" value="1"/>
</dbReference>
<dbReference type="NCBIfam" id="NF001986">
    <property type="entry name" value="PRK00779.1"/>
    <property type="match status" value="1"/>
</dbReference>
<dbReference type="GO" id="GO:0016597">
    <property type="term" value="F:amino acid binding"/>
    <property type="evidence" value="ECO:0007669"/>
    <property type="project" value="InterPro"/>
</dbReference>
<feature type="binding site" evidence="7">
    <location>
        <begin position="241"/>
        <end position="242"/>
    </location>
    <ligand>
        <name>L-ornithine</name>
        <dbReference type="ChEBI" id="CHEBI:46911"/>
    </ligand>
</feature>
<dbReference type="HAMAP" id="MF_01109">
    <property type="entry name" value="OTCase"/>
    <property type="match status" value="1"/>
</dbReference>
<feature type="binding site" evidence="7">
    <location>
        <position position="119"/>
    </location>
    <ligand>
        <name>carbamoyl phosphate</name>
        <dbReference type="ChEBI" id="CHEBI:58228"/>
    </ligand>
</feature>
<organism evidence="10 11">
    <name type="scientific">Qipengyuania vulgaris</name>
    <dbReference type="NCBI Taxonomy" id="291985"/>
    <lineage>
        <taxon>Bacteria</taxon>
        <taxon>Pseudomonadati</taxon>
        <taxon>Pseudomonadota</taxon>
        <taxon>Alphaproteobacteria</taxon>
        <taxon>Sphingomonadales</taxon>
        <taxon>Erythrobacteraceae</taxon>
        <taxon>Qipengyuania</taxon>
    </lineage>
</organism>
<protein>
    <recommendedName>
        <fullName evidence="4 7">Ornithine carbamoyltransferase</fullName>
        <shortName evidence="7">OTCase</shortName>
        <ecNumber evidence="4 7">2.1.3.3</ecNumber>
    </recommendedName>
</protein>
<dbReference type="InterPro" id="IPR006131">
    <property type="entry name" value="Asp_carbamoyltransf_Asp/Orn-bd"/>
</dbReference>
<comment type="similarity">
    <text evidence="3 7">Belongs to the aspartate/ornithine carbamoyltransferase superfamily. OTCase family.</text>
</comment>
<evidence type="ECO:0000256" key="7">
    <source>
        <dbReference type="HAMAP-Rule" id="MF_01109"/>
    </source>
</evidence>
<dbReference type="GO" id="GO:0004585">
    <property type="term" value="F:ornithine carbamoyltransferase activity"/>
    <property type="evidence" value="ECO:0007669"/>
    <property type="project" value="UniProtKB-UniRule"/>
</dbReference>
<dbReference type="EC" id="2.1.3.3" evidence="4 7"/>
<feature type="binding site" evidence="7">
    <location>
        <position position="95"/>
    </location>
    <ligand>
        <name>carbamoyl phosphate</name>
        <dbReference type="ChEBI" id="CHEBI:58228"/>
    </ligand>
</feature>
<dbReference type="EMBL" id="WTYC01000003">
    <property type="protein sequence ID" value="MXO48176.1"/>
    <property type="molecule type" value="Genomic_DNA"/>
</dbReference>
<comment type="subcellular location">
    <subcellularLocation>
        <location evidence="7">Cytoplasm</location>
    </subcellularLocation>
</comment>
<feature type="domain" description="Aspartate/ornithine carbamoyltransferase carbamoyl-P binding" evidence="9">
    <location>
        <begin position="14"/>
        <end position="159"/>
    </location>
</feature>